<evidence type="ECO:0000256" key="6">
    <source>
        <dbReference type="ARBA" id="ARBA00023136"/>
    </source>
</evidence>
<feature type="transmembrane region" description="Helical" evidence="7">
    <location>
        <begin position="124"/>
        <end position="145"/>
    </location>
</feature>
<keyword evidence="6 7" id="KW-0472">Membrane</keyword>
<accession>F8F421</accession>
<evidence type="ECO:0000256" key="4">
    <source>
        <dbReference type="ARBA" id="ARBA00022692"/>
    </source>
</evidence>
<dbReference type="EMBL" id="CP002868">
    <property type="protein sequence ID" value="AEJ20040.1"/>
    <property type="molecule type" value="Genomic_DNA"/>
</dbReference>
<dbReference type="HOGENOM" id="CLU_016047_1_1_12"/>
<evidence type="ECO:0000256" key="3">
    <source>
        <dbReference type="ARBA" id="ARBA00022475"/>
    </source>
</evidence>
<feature type="transmembrane region" description="Helical" evidence="7">
    <location>
        <begin position="212"/>
        <end position="235"/>
    </location>
</feature>
<feature type="transmembrane region" description="Helical" evidence="7">
    <location>
        <begin position="88"/>
        <end position="112"/>
    </location>
</feature>
<evidence type="ECO:0000256" key="2">
    <source>
        <dbReference type="ARBA" id="ARBA00022448"/>
    </source>
</evidence>
<name>F8F421_GRAC1</name>
<dbReference type="GO" id="GO:0055085">
    <property type="term" value="P:transmembrane transport"/>
    <property type="evidence" value="ECO:0007669"/>
    <property type="project" value="InterPro"/>
</dbReference>
<sequence>MVNNTAIRTKNISRPSRISIKKVFVTRILPRVILVVMSLVYITPLYWMVVTSLKGSQELTAFPPTIFPHTLVWKNYIDALEYIPFIRYFINSLILTTGATIGAVISNSLIAYGFSRIEWKGREVLFYVAISTMFIPFPVTLVALFDIFAKLRWINTYLPLIVPAFFGQAFYMFLIRQFLMGVPKEISDAARIDGANEFLIFSKVIIPLMKPAIAVVAIFTAVNAWNDFLTPLIYLQTPAMYPLSIGLQFFRAEHTVAFSLLMAASTMVVIPVIVLFLCFQRFFVEGITMGAVKG</sequence>
<dbReference type="eggNOG" id="COG0395">
    <property type="taxonomic scope" value="Bacteria"/>
</dbReference>
<keyword evidence="2 7" id="KW-0813">Transport</keyword>
<evidence type="ECO:0000313" key="9">
    <source>
        <dbReference type="EMBL" id="AEJ20040.1"/>
    </source>
</evidence>
<evidence type="ECO:0000256" key="1">
    <source>
        <dbReference type="ARBA" id="ARBA00004651"/>
    </source>
</evidence>
<dbReference type="GO" id="GO:0005886">
    <property type="term" value="C:plasma membrane"/>
    <property type="evidence" value="ECO:0007669"/>
    <property type="project" value="UniProtKB-SubCell"/>
</dbReference>
<evidence type="ECO:0000256" key="5">
    <source>
        <dbReference type="ARBA" id="ARBA00022989"/>
    </source>
</evidence>
<dbReference type="PROSITE" id="PS50928">
    <property type="entry name" value="ABC_TM1"/>
    <property type="match status" value="1"/>
</dbReference>
<evidence type="ECO:0000256" key="7">
    <source>
        <dbReference type="RuleBase" id="RU363032"/>
    </source>
</evidence>
<keyword evidence="5 7" id="KW-1133">Transmembrane helix</keyword>
<dbReference type="CDD" id="cd06261">
    <property type="entry name" value="TM_PBP2"/>
    <property type="match status" value="1"/>
</dbReference>
<feature type="transmembrane region" description="Helical" evidence="7">
    <location>
        <begin position="157"/>
        <end position="175"/>
    </location>
</feature>
<dbReference type="AlphaFoldDB" id="F8F421"/>
<evidence type="ECO:0000313" key="10">
    <source>
        <dbReference type="Proteomes" id="UP000000503"/>
    </source>
</evidence>
<dbReference type="KEGG" id="scd:Spica_1907"/>
<dbReference type="Pfam" id="PF00528">
    <property type="entry name" value="BPD_transp_1"/>
    <property type="match status" value="1"/>
</dbReference>
<evidence type="ECO:0000259" key="8">
    <source>
        <dbReference type="PROSITE" id="PS50928"/>
    </source>
</evidence>
<reference evidence="10" key="1">
    <citation type="journal article" date="2013" name="Stand. Genomic Sci.">
        <title>Genome sequence of the thermophilic fresh-water bacterium Spirochaeta caldaria type strain (H1(T)), reclassification of Spirochaeta caldaria, Spirochaeta stenostrepta, and Spirochaeta zuelzerae in the genus Treponema as Treponema caldaria comb. nov., Treponema stenostrepta comb. nov., and Treponema zuelzerae comb. nov., and emendation of the genus Treponema.</title>
        <authorList>
            <person name="Abt B."/>
            <person name="Goker M."/>
            <person name="Scheuner C."/>
            <person name="Han C."/>
            <person name="Lu M."/>
            <person name="Misra M."/>
            <person name="Lapidus A."/>
            <person name="Nolan M."/>
            <person name="Lucas S."/>
            <person name="Hammon N."/>
            <person name="Deshpande S."/>
            <person name="Cheng J.F."/>
            <person name="Tapia R."/>
            <person name="Goodwin L.A."/>
            <person name="Pitluck S."/>
            <person name="Liolios K."/>
            <person name="Pagani I."/>
            <person name="Ivanova N."/>
            <person name="Mavromatis K."/>
            <person name="Mikhailova N."/>
            <person name="Huntemann M."/>
            <person name="Pati A."/>
            <person name="Chen A."/>
            <person name="Palaniappan K."/>
            <person name="Land M."/>
            <person name="Hauser L."/>
            <person name="Jeffries C.D."/>
            <person name="Rohde M."/>
            <person name="Spring S."/>
            <person name="Gronow S."/>
            <person name="Detter J.C."/>
            <person name="Bristow J."/>
            <person name="Eisen J.A."/>
            <person name="Markowitz V."/>
            <person name="Hugenholtz P."/>
            <person name="Kyrpides N.C."/>
            <person name="Woyke T."/>
            <person name="Klenk H.P."/>
        </authorList>
    </citation>
    <scope>NUCLEOTIDE SEQUENCE</scope>
    <source>
        <strain evidence="10">ATCC 51460 / DSM 7334 / H1</strain>
    </source>
</reference>
<dbReference type="PANTHER" id="PTHR43744">
    <property type="entry name" value="ABC TRANSPORTER PERMEASE PROTEIN MG189-RELATED-RELATED"/>
    <property type="match status" value="1"/>
</dbReference>
<feature type="transmembrane region" description="Helical" evidence="7">
    <location>
        <begin position="255"/>
        <end position="279"/>
    </location>
</feature>
<comment type="similarity">
    <text evidence="7">Belongs to the binding-protein-dependent transport system permease family.</text>
</comment>
<dbReference type="STRING" id="744872.Spica_1907"/>
<dbReference type="Gene3D" id="1.10.3720.10">
    <property type="entry name" value="MetI-like"/>
    <property type="match status" value="1"/>
</dbReference>
<keyword evidence="4 7" id="KW-0812">Transmembrane</keyword>
<keyword evidence="3" id="KW-1003">Cell membrane</keyword>
<dbReference type="PANTHER" id="PTHR43744:SF6">
    <property type="entry name" value="ABC TRANSPORTER PERMEASE PROTEIN YESQ-RELATED"/>
    <property type="match status" value="1"/>
</dbReference>
<dbReference type="SUPFAM" id="SSF161098">
    <property type="entry name" value="MetI-like"/>
    <property type="match status" value="1"/>
</dbReference>
<comment type="subcellular location">
    <subcellularLocation>
        <location evidence="1 7">Cell membrane</location>
        <topology evidence="1 7">Multi-pass membrane protein</topology>
    </subcellularLocation>
</comment>
<dbReference type="InterPro" id="IPR000515">
    <property type="entry name" value="MetI-like"/>
</dbReference>
<proteinExistence type="inferred from homology"/>
<dbReference type="InterPro" id="IPR035906">
    <property type="entry name" value="MetI-like_sf"/>
</dbReference>
<organism evidence="9 10">
    <name type="scientific">Gracilinema caldarium (strain ATCC 51460 / DSM 7334 / H1)</name>
    <name type="common">Treponema caldarium</name>
    <dbReference type="NCBI Taxonomy" id="744872"/>
    <lineage>
        <taxon>Bacteria</taxon>
        <taxon>Pseudomonadati</taxon>
        <taxon>Spirochaetota</taxon>
        <taxon>Spirochaetia</taxon>
        <taxon>Spirochaetales</taxon>
        <taxon>Breznakiellaceae</taxon>
        <taxon>Gracilinema</taxon>
    </lineage>
</organism>
<protein>
    <submittedName>
        <fullName evidence="9">ABC-type transporter, integral membrane subunit</fullName>
    </submittedName>
</protein>
<dbReference type="Proteomes" id="UP000000503">
    <property type="component" value="Chromosome"/>
</dbReference>
<gene>
    <name evidence="9" type="ordered locus">Spica_1907</name>
</gene>
<keyword evidence="10" id="KW-1185">Reference proteome</keyword>
<feature type="transmembrane region" description="Helical" evidence="7">
    <location>
        <begin position="28"/>
        <end position="49"/>
    </location>
</feature>
<feature type="domain" description="ABC transmembrane type-1" evidence="8">
    <location>
        <begin position="89"/>
        <end position="279"/>
    </location>
</feature>